<dbReference type="VEuPathDB" id="FungiDB:CH63R_13628"/>
<gene>
    <name evidence="1" type="ORF">CH63R_13628</name>
</gene>
<organism evidence="1 2">
    <name type="scientific">Colletotrichum higginsianum (strain IMI 349063)</name>
    <name type="common">Crucifer anthracnose fungus</name>
    <dbReference type="NCBI Taxonomy" id="759273"/>
    <lineage>
        <taxon>Eukaryota</taxon>
        <taxon>Fungi</taxon>
        <taxon>Dikarya</taxon>
        <taxon>Ascomycota</taxon>
        <taxon>Pezizomycotina</taxon>
        <taxon>Sordariomycetes</taxon>
        <taxon>Hypocreomycetidae</taxon>
        <taxon>Glomerellales</taxon>
        <taxon>Glomerellaceae</taxon>
        <taxon>Colletotrichum</taxon>
        <taxon>Colletotrichum destructivum species complex</taxon>
    </lineage>
</organism>
<evidence type="ECO:0000313" key="2">
    <source>
        <dbReference type="Proteomes" id="UP000092177"/>
    </source>
</evidence>
<dbReference type="Proteomes" id="UP000092177">
    <property type="component" value="Chromosome 10"/>
</dbReference>
<proteinExistence type="predicted"/>
<protein>
    <submittedName>
        <fullName evidence="1">Uncharacterized protein</fullName>
    </submittedName>
</protein>
<name>A0A1B7XRK2_COLHI</name>
<dbReference type="KEGG" id="chig:CH63R_13628"/>
<dbReference type="RefSeq" id="XP_018150920.1">
    <property type="nucleotide sequence ID" value="XM_018308602.1"/>
</dbReference>
<dbReference type="AlphaFoldDB" id="A0A1B7XRK2"/>
<evidence type="ECO:0000313" key="1">
    <source>
        <dbReference type="EMBL" id="OBR02402.1"/>
    </source>
</evidence>
<keyword evidence="2" id="KW-1185">Reference proteome</keyword>
<accession>A0A1B7XRK2</accession>
<sequence>MGAPRVPSYEQTRPLRVSLRLGSTAGCGDYLHSDDSEPFATNIKITWTRGMDSSQAKADCTVKWDRSELSRVGKINTDWVVYWVRSKLLHGLKYGLNGRLALGRLDGRPNPEAQDGQRTMGIDRAVDPTKIQHIRLCADV</sequence>
<dbReference type="GeneID" id="28872709"/>
<reference evidence="2" key="1">
    <citation type="journal article" date="2017" name="BMC Genomics">
        <title>Gapless genome assembly of Colletotrichum higginsianum reveals chromosome structure and association of transposable elements with secondary metabolite gene clusters.</title>
        <authorList>
            <person name="Dallery J.-F."/>
            <person name="Lapalu N."/>
            <person name="Zampounis A."/>
            <person name="Pigne S."/>
            <person name="Luyten I."/>
            <person name="Amselem J."/>
            <person name="Wittenberg A.H.J."/>
            <person name="Zhou S."/>
            <person name="de Queiroz M.V."/>
            <person name="Robin G.P."/>
            <person name="Auger A."/>
            <person name="Hainaut M."/>
            <person name="Henrissat B."/>
            <person name="Kim K.-T."/>
            <person name="Lee Y.-H."/>
            <person name="Lespinet O."/>
            <person name="Schwartz D.C."/>
            <person name="Thon M.R."/>
            <person name="O'Connell R.J."/>
        </authorList>
    </citation>
    <scope>NUCLEOTIDE SEQUENCE [LARGE SCALE GENOMIC DNA]</scope>
    <source>
        <strain evidence="2">IMI 349063</strain>
    </source>
</reference>
<comment type="caution">
    <text evidence="1">The sequence shown here is derived from an EMBL/GenBank/DDBJ whole genome shotgun (WGS) entry which is preliminary data.</text>
</comment>
<dbReference type="EMBL" id="LTAN01000010">
    <property type="protein sequence ID" value="OBR02402.1"/>
    <property type="molecule type" value="Genomic_DNA"/>
</dbReference>